<reference evidence="2 3" key="1">
    <citation type="submission" date="2019-04" db="EMBL/GenBank/DDBJ databases">
        <title>Step-wise assembly of the neonatal virome modulated by breast feeding.</title>
        <authorList>
            <person name="Liang G."/>
            <person name="Bushman F."/>
        </authorList>
    </citation>
    <scope>NUCLEOTIDE SEQUENCE [LARGE SCALE GENOMIC DNA]</scope>
    <source>
        <strain evidence="2 3">E3404</strain>
    </source>
</reference>
<sequence length="218" mass="24068">MNNFSKALREKNFKYLVTLFCSMMMLTIVFPPVQVSATEASNVQNEEITNDQINKLDKYVLFSEDGFYSISETASTELSSNEYALLVEKINDANSMVESLQVDSKTEKLYIDVNEKTVTIEKTGNNAYLRAYKQGKTAIKGYWWGTRIWISKSAANNLSTGISIGGVFIKSNLIGLAVALGGVALSNVPGGFVFNVSTIFVPGMTFSGTSIPWGFEWQ</sequence>
<evidence type="ECO:0000256" key="1">
    <source>
        <dbReference type="SAM" id="Phobius"/>
    </source>
</evidence>
<dbReference type="RefSeq" id="WP_160806150.1">
    <property type="nucleotide sequence ID" value="NZ_WVTI01000016.1"/>
</dbReference>
<feature type="transmembrane region" description="Helical" evidence="1">
    <location>
        <begin position="12"/>
        <end position="33"/>
    </location>
</feature>
<organism evidence="2 3">
    <name type="scientific">Enterococcus gallinarum</name>
    <dbReference type="NCBI Taxonomy" id="1353"/>
    <lineage>
        <taxon>Bacteria</taxon>
        <taxon>Bacillati</taxon>
        <taxon>Bacillota</taxon>
        <taxon>Bacilli</taxon>
        <taxon>Lactobacillales</taxon>
        <taxon>Enterococcaceae</taxon>
        <taxon>Enterococcus</taxon>
    </lineage>
</organism>
<name>A0A6I4XKA0_ENTGA</name>
<keyword evidence="1" id="KW-0812">Transmembrane</keyword>
<dbReference type="EMBL" id="WVTI01000016">
    <property type="protein sequence ID" value="MXS27156.1"/>
    <property type="molecule type" value="Genomic_DNA"/>
</dbReference>
<accession>A0A6I4XKA0</accession>
<dbReference type="AlphaFoldDB" id="A0A6I4XKA0"/>
<protein>
    <submittedName>
        <fullName evidence="2">Uncharacterized protein</fullName>
    </submittedName>
</protein>
<evidence type="ECO:0000313" key="2">
    <source>
        <dbReference type="EMBL" id="MXS27156.1"/>
    </source>
</evidence>
<keyword evidence="1" id="KW-0472">Membrane</keyword>
<gene>
    <name evidence="2" type="ORF">GTI89_13935</name>
</gene>
<dbReference type="Proteomes" id="UP000439965">
    <property type="component" value="Unassembled WGS sequence"/>
</dbReference>
<keyword evidence="1" id="KW-1133">Transmembrane helix</keyword>
<evidence type="ECO:0000313" key="3">
    <source>
        <dbReference type="Proteomes" id="UP000439965"/>
    </source>
</evidence>
<proteinExistence type="predicted"/>
<comment type="caution">
    <text evidence="2">The sequence shown here is derived from an EMBL/GenBank/DDBJ whole genome shotgun (WGS) entry which is preliminary data.</text>
</comment>